<evidence type="ECO:0000256" key="1">
    <source>
        <dbReference type="SAM" id="MobiDB-lite"/>
    </source>
</evidence>
<reference evidence="2" key="1">
    <citation type="submission" date="2019-05" db="EMBL/GenBank/DDBJ databases">
        <title>Annotation for the trematode Paragonimus heterotremus.</title>
        <authorList>
            <person name="Choi Y.-J."/>
        </authorList>
    </citation>
    <scope>NUCLEOTIDE SEQUENCE</scope>
    <source>
        <strain evidence="2">LC</strain>
    </source>
</reference>
<evidence type="ECO:0000313" key="3">
    <source>
        <dbReference type="Proteomes" id="UP000748531"/>
    </source>
</evidence>
<dbReference type="OrthoDB" id="6271741at2759"/>
<dbReference type="AlphaFoldDB" id="A0A8J4SPW3"/>
<protein>
    <submittedName>
        <fullName evidence="2">Uncharacterized protein</fullName>
    </submittedName>
</protein>
<dbReference type="Proteomes" id="UP000748531">
    <property type="component" value="Unassembled WGS sequence"/>
</dbReference>
<accession>A0A8J4SPW3</accession>
<feature type="region of interest" description="Disordered" evidence="1">
    <location>
        <begin position="15"/>
        <end position="43"/>
    </location>
</feature>
<gene>
    <name evidence="2" type="ORF">PHET_04943</name>
</gene>
<feature type="compositionally biased region" description="Polar residues" evidence="1">
    <location>
        <begin position="24"/>
        <end position="36"/>
    </location>
</feature>
<sequence length="372" mass="42048">MHSITCQENASNTLYDRYVRTRPRPNQSAETESATGPSRCDVGSEVADDLVNVPTVVEPGVSGIANGDFRCDCDAVFKSNRGPGQHKRHKHPAILNTERLAVLPRRKGEWSEYDTRKLINLTSAMVGSVSSKAVLYQRLAGMFAGRTTEGVKKRLIKAKWQDSEQLAEEQWRASMIDTIINSLTKAKELRVRSIELLKIAHDVKFARISDETARAKLETTVAECFPTRWRFQPRRPHVVRKSLSYRSICKLNYAALQKLYHTRRKNAASSALDGCWANAYRRNVTFPIRMNEYWKGIFVIESKADTRAVVGNKTEWNMLTDISSEEVQSMLRDAAGTAPKVDKVQPSDHSKWNSEVVAQMFNLMLVLESPTS</sequence>
<name>A0A8J4SPW3_9TREM</name>
<organism evidence="2 3">
    <name type="scientific">Paragonimus heterotremus</name>
    <dbReference type="NCBI Taxonomy" id="100268"/>
    <lineage>
        <taxon>Eukaryota</taxon>
        <taxon>Metazoa</taxon>
        <taxon>Spiralia</taxon>
        <taxon>Lophotrochozoa</taxon>
        <taxon>Platyhelminthes</taxon>
        <taxon>Trematoda</taxon>
        <taxon>Digenea</taxon>
        <taxon>Plagiorchiida</taxon>
        <taxon>Troglotremata</taxon>
        <taxon>Troglotrematidae</taxon>
        <taxon>Paragonimus</taxon>
    </lineage>
</organism>
<evidence type="ECO:0000313" key="2">
    <source>
        <dbReference type="EMBL" id="KAF5401550.1"/>
    </source>
</evidence>
<dbReference type="EMBL" id="LUCH01002400">
    <property type="protein sequence ID" value="KAF5401550.1"/>
    <property type="molecule type" value="Genomic_DNA"/>
</dbReference>
<comment type="caution">
    <text evidence="2">The sequence shown here is derived from an EMBL/GenBank/DDBJ whole genome shotgun (WGS) entry which is preliminary data.</text>
</comment>
<keyword evidence="3" id="KW-1185">Reference proteome</keyword>
<proteinExistence type="predicted"/>